<dbReference type="RefSeq" id="WP_142555003.1">
    <property type="nucleotide sequence ID" value="NZ_VIFX01000043.1"/>
</dbReference>
<name>A0A544VU82_9MYCO</name>
<sequence length="213" mass="23442">MLSQLTSAATQVAESVLGIVGIRVGTEEPPYDAEPLAEGLEIRRYRPRIAAETTVEAPEEQARSEGFRRVARYIFGGNTGSQKIAMTAPVSQSSARGTKIEMTAPVSRTGDDENGWVIRFFMPSKWTMSTLPVPDDDRVRLVEVPAETVAVLRFTGDRGQAAVAARSAELLDALRDEGIEATGEPQAWFYDPPWTVPFRRRNEVVVTTSTTRE</sequence>
<organism evidence="1 2">
    <name type="scientific">Mycolicibacterium hodleri</name>
    <dbReference type="NCBI Taxonomy" id="49897"/>
    <lineage>
        <taxon>Bacteria</taxon>
        <taxon>Bacillati</taxon>
        <taxon>Actinomycetota</taxon>
        <taxon>Actinomycetes</taxon>
        <taxon>Mycobacteriales</taxon>
        <taxon>Mycobacteriaceae</taxon>
        <taxon>Mycolicibacterium</taxon>
    </lineage>
</organism>
<dbReference type="AlphaFoldDB" id="A0A544VU82"/>
<protein>
    <submittedName>
        <fullName evidence="1">Heme-binding protein</fullName>
    </submittedName>
</protein>
<dbReference type="Proteomes" id="UP000315759">
    <property type="component" value="Unassembled WGS sequence"/>
</dbReference>
<dbReference type="SUPFAM" id="SSF55136">
    <property type="entry name" value="Probable bacterial effector-binding domain"/>
    <property type="match status" value="1"/>
</dbReference>
<keyword evidence="2" id="KW-1185">Reference proteome</keyword>
<dbReference type="PANTHER" id="PTHR11220">
    <property type="entry name" value="HEME-BINDING PROTEIN-RELATED"/>
    <property type="match status" value="1"/>
</dbReference>
<dbReference type="Pfam" id="PF04832">
    <property type="entry name" value="SOUL"/>
    <property type="match status" value="1"/>
</dbReference>
<evidence type="ECO:0000313" key="2">
    <source>
        <dbReference type="Proteomes" id="UP000315759"/>
    </source>
</evidence>
<evidence type="ECO:0000313" key="1">
    <source>
        <dbReference type="EMBL" id="TQR83551.1"/>
    </source>
</evidence>
<gene>
    <name evidence="1" type="ORF">D8S82_26530</name>
</gene>
<reference evidence="1 2" key="1">
    <citation type="submission" date="2018-10" db="EMBL/GenBank/DDBJ databases">
        <title>Draft genome of Mycobacterium hodleri strain B.</title>
        <authorList>
            <person name="Amande T.J."/>
            <person name="Mcgenity T.J."/>
        </authorList>
    </citation>
    <scope>NUCLEOTIDE SEQUENCE [LARGE SCALE GENOMIC DNA]</scope>
    <source>
        <strain evidence="1 2">B</strain>
    </source>
</reference>
<dbReference type="EMBL" id="VIFX01000043">
    <property type="protein sequence ID" value="TQR83551.1"/>
    <property type="molecule type" value="Genomic_DNA"/>
</dbReference>
<dbReference type="InterPro" id="IPR011256">
    <property type="entry name" value="Reg_factor_effector_dom_sf"/>
</dbReference>
<dbReference type="Gene3D" id="3.20.80.10">
    <property type="entry name" value="Regulatory factor, effector binding domain"/>
    <property type="match status" value="1"/>
</dbReference>
<accession>A0A544VU82</accession>
<dbReference type="InterPro" id="IPR006917">
    <property type="entry name" value="SOUL_heme-bd"/>
</dbReference>
<dbReference type="PANTHER" id="PTHR11220:SF58">
    <property type="entry name" value="SOUL HEME-BINDING FAMILY PROTEIN"/>
    <property type="match status" value="1"/>
</dbReference>
<comment type="caution">
    <text evidence="1">The sequence shown here is derived from an EMBL/GenBank/DDBJ whole genome shotgun (WGS) entry which is preliminary data.</text>
</comment>
<proteinExistence type="predicted"/>